<dbReference type="InterPro" id="IPR036409">
    <property type="entry name" value="Aldolase_II/adducin_N_sf"/>
</dbReference>
<name>A0ABT5VJF7_9BACI</name>
<dbReference type="Proteomes" id="UP001148125">
    <property type="component" value="Unassembled WGS sequence"/>
</dbReference>
<evidence type="ECO:0000256" key="1">
    <source>
        <dbReference type="ARBA" id="ARBA00022723"/>
    </source>
</evidence>
<accession>A0ABT5VJF7</accession>
<evidence type="ECO:0000313" key="5">
    <source>
        <dbReference type="Proteomes" id="UP001148125"/>
    </source>
</evidence>
<feature type="domain" description="Class II aldolase/adducin N-terminal" evidence="3">
    <location>
        <begin position="195"/>
        <end position="360"/>
    </location>
</feature>
<dbReference type="Gene3D" id="3.40.225.10">
    <property type="entry name" value="Class II aldolase/adducin N-terminal domain"/>
    <property type="match status" value="1"/>
</dbReference>
<protein>
    <submittedName>
        <fullName evidence="4">Class II aldolase/adducin family protein</fullName>
    </submittedName>
</protein>
<dbReference type="PANTHER" id="PTHR22789">
    <property type="entry name" value="FUCULOSE PHOSPHATE ALDOLASE"/>
    <property type="match status" value="1"/>
</dbReference>
<dbReference type="SMART" id="SM01007">
    <property type="entry name" value="Aldolase_II"/>
    <property type="match status" value="1"/>
</dbReference>
<reference evidence="4" key="1">
    <citation type="submission" date="2024-05" db="EMBL/GenBank/DDBJ databases">
        <title>Alkalihalobacillus sp. strain MEB203 novel alkaliphilic bacterium from Lonar Lake, India.</title>
        <authorList>
            <person name="Joshi A."/>
            <person name="Thite S."/>
            <person name="Mengade P."/>
        </authorList>
    </citation>
    <scope>NUCLEOTIDE SEQUENCE</scope>
    <source>
        <strain evidence="4">MEB 203</strain>
    </source>
</reference>
<comment type="caution">
    <text evidence="4">The sequence shown here is derived from an EMBL/GenBank/DDBJ whole genome shotgun (WGS) entry which is preliminary data.</text>
</comment>
<dbReference type="RefSeq" id="WP_275120189.1">
    <property type="nucleotide sequence ID" value="NZ_JAOTPO010000018.1"/>
</dbReference>
<evidence type="ECO:0000259" key="3">
    <source>
        <dbReference type="SMART" id="SM01007"/>
    </source>
</evidence>
<sequence length="363" mass="41373">MKTFLVNGTTETSFMAWLEKGMKEVFSRNGFTLLEDVDEDLRLVLNFTDPESCRPFRRKAQATFVVSILENEGVMENVFKEAYPYLIRSLSNHLMFVNHDAGVTTFYFLTPEQGCYQIEYKQGDDEARLFQKIYERLEPLASSQLVIDNDFHFDLPEPLWNGDEVSVQLKKSGKKLDKMDLLPAPFPIDEYLTPRDMRHLHKLYGIGGLSYGNLSARQDENHFWMSASGIDKSNMTTIGQDILFIKGYNSKDNKIEVSVPPEVTPKRASVDAIEHWMIYKEHPEVGAIVHIHAWMDGIKATEINYPCGTVELAKTVAELVRESENPSQAVIGLKNHGLTITGTSLEDIFERIDGKINRQVPMN</sequence>
<keyword evidence="5" id="KW-1185">Reference proteome</keyword>
<keyword evidence="1" id="KW-0479">Metal-binding</keyword>
<keyword evidence="2" id="KW-0456">Lyase</keyword>
<dbReference type="EMBL" id="JAOTPO010000018">
    <property type="protein sequence ID" value="MDE5415586.1"/>
    <property type="molecule type" value="Genomic_DNA"/>
</dbReference>
<organism evidence="4 5">
    <name type="scientific">Alkalihalobacterium chitinilyticum</name>
    <dbReference type="NCBI Taxonomy" id="2980103"/>
    <lineage>
        <taxon>Bacteria</taxon>
        <taxon>Bacillati</taxon>
        <taxon>Bacillota</taxon>
        <taxon>Bacilli</taxon>
        <taxon>Bacillales</taxon>
        <taxon>Bacillaceae</taxon>
        <taxon>Alkalihalobacterium</taxon>
    </lineage>
</organism>
<dbReference type="Pfam" id="PF00596">
    <property type="entry name" value="Aldolase_II"/>
    <property type="match status" value="1"/>
</dbReference>
<proteinExistence type="predicted"/>
<dbReference type="InterPro" id="IPR001303">
    <property type="entry name" value="Aldolase_II/adducin_N"/>
</dbReference>
<evidence type="ECO:0000256" key="2">
    <source>
        <dbReference type="ARBA" id="ARBA00023239"/>
    </source>
</evidence>
<dbReference type="InterPro" id="IPR050197">
    <property type="entry name" value="Aldolase_class_II_sugar_metab"/>
</dbReference>
<dbReference type="SUPFAM" id="SSF53639">
    <property type="entry name" value="AraD/HMP-PK domain-like"/>
    <property type="match status" value="1"/>
</dbReference>
<evidence type="ECO:0000313" key="4">
    <source>
        <dbReference type="EMBL" id="MDE5415586.1"/>
    </source>
</evidence>
<dbReference type="PANTHER" id="PTHR22789:SF0">
    <property type="entry name" value="3-OXO-TETRONATE 4-PHOSPHATE DECARBOXYLASE-RELATED"/>
    <property type="match status" value="1"/>
</dbReference>
<gene>
    <name evidence="4" type="ORF">N7Z68_19755</name>
</gene>